<organism evidence="2 3">
    <name type="scientific">Salinispira pacifica</name>
    <dbReference type="NCBI Taxonomy" id="1307761"/>
    <lineage>
        <taxon>Bacteria</taxon>
        <taxon>Pseudomonadati</taxon>
        <taxon>Spirochaetota</taxon>
        <taxon>Spirochaetia</taxon>
        <taxon>Spirochaetales</taxon>
        <taxon>Spirochaetaceae</taxon>
        <taxon>Salinispira</taxon>
    </lineage>
</organism>
<dbReference type="eggNOG" id="COG0695">
    <property type="taxonomic scope" value="Bacteria"/>
</dbReference>
<sequence length="76" mass="8811">MAVSIYTTPSCSFCVKAKQWMRENRITFKEHDVSRDQRKADEMVRKSGQMGVPVLDVHGKVIVGFDRDKIERALKR</sequence>
<keyword evidence="3" id="KW-1185">Reference proteome</keyword>
<dbReference type="InterPro" id="IPR036249">
    <property type="entry name" value="Thioredoxin-like_sf"/>
</dbReference>
<reference evidence="2 3" key="1">
    <citation type="journal article" date="2015" name="Stand. Genomic Sci.">
        <title>Complete genome sequence and description of Salinispira pacifica gen. nov., sp. nov., a novel spirochaete isolated form a hypersaline microbial mat.</title>
        <authorList>
            <person name="Ben Hania W."/>
            <person name="Joseph M."/>
            <person name="Schumann P."/>
            <person name="Bunk B."/>
            <person name="Fiebig A."/>
            <person name="Sproer C."/>
            <person name="Klenk H.P."/>
            <person name="Fardeau M.L."/>
            <person name="Spring S."/>
        </authorList>
    </citation>
    <scope>NUCLEOTIDE SEQUENCE [LARGE SCALE GENOMIC DNA]</scope>
    <source>
        <strain evidence="2 3">L21-RPul-D2</strain>
    </source>
</reference>
<dbReference type="AlphaFoldDB" id="V5WCR0"/>
<dbReference type="STRING" id="1307761.L21SP2_0139"/>
<accession>V5WCR0</accession>
<dbReference type="NCBIfam" id="TIGR02196">
    <property type="entry name" value="GlrX_YruB"/>
    <property type="match status" value="1"/>
</dbReference>
<dbReference type="RefSeq" id="WP_024266516.1">
    <property type="nucleotide sequence ID" value="NC_023035.1"/>
</dbReference>
<dbReference type="CDD" id="cd02976">
    <property type="entry name" value="NrdH"/>
    <property type="match status" value="1"/>
</dbReference>
<protein>
    <submittedName>
        <fullName evidence="2">Putative glutaredoxin</fullName>
    </submittedName>
</protein>
<dbReference type="Pfam" id="PF00462">
    <property type="entry name" value="Glutaredoxin"/>
    <property type="match status" value="1"/>
</dbReference>
<dbReference type="PANTHER" id="PTHR34386:SF1">
    <property type="entry name" value="GLUTAREDOXIN-LIKE PROTEIN NRDH"/>
    <property type="match status" value="1"/>
</dbReference>
<dbReference type="InterPro" id="IPR002109">
    <property type="entry name" value="Glutaredoxin"/>
</dbReference>
<dbReference type="EMBL" id="CP006939">
    <property type="protein sequence ID" value="AHC13583.1"/>
    <property type="molecule type" value="Genomic_DNA"/>
</dbReference>
<dbReference type="SUPFAM" id="SSF52833">
    <property type="entry name" value="Thioredoxin-like"/>
    <property type="match status" value="1"/>
</dbReference>
<name>V5WCR0_9SPIO</name>
<dbReference type="GO" id="GO:0009055">
    <property type="term" value="F:electron transfer activity"/>
    <property type="evidence" value="ECO:0007669"/>
    <property type="project" value="TreeGrafter"/>
</dbReference>
<evidence type="ECO:0000313" key="3">
    <source>
        <dbReference type="Proteomes" id="UP000018680"/>
    </source>
</evidence>
<dbReference type="PROSITE" id="PS51354">
    <property type="entry name" value="GLUTAREDOXIN_2"/>
    <property type="match status" value="1"/>
</dbReference>
<dbReference type="InterPro" id="IPR011911">
    <property type="entry name" value="GlrX_YruB"/>
</dbReference>
<evidence type="ECO:0000313" key="2">
    <source>
        <dbReference type="EMBL" id="AHC13583.1"/>
    </source>
</evidence>
<dbReference type="Proteomes" id="UP000018680">
    <property type="component" value="Chromosome"/>
</dbReference>
<dbReference type="HOGENOM" id="CLU_026126_9_3_12"/>
<dbReference type="OrthoDB" id="9795531at2"/>
<feature type="domain" description="Glutaredoxin" evidence="1">
    <location>
        <begin position="3"/>
        <end position="62"/>
    </location>
</feature>
<dbReference type="Gene3D" id="3.40.30.10">
    <property type="entry name" value="Glutaredoxin"/>
    <property type="match status" value="1"/>
</dbReference>
<gene>
    <name evidence="2" type="ORF">L21SP2_0139</name>
</gene>
<dbReference type="PANTHER" id="PTHR34386">
    <property type="entry name" value="GLUTAREDOXIN"/>
    <property type="match status" value="1"/>
</dbReference>
<dbReference type="GO" id="GO:0045454">
    <property type="term" value="P:cell redox homeostasis"/>
    <property type="evidence" value="ECO:0007669"/>
    <property type="project" value="TreeGrafter"/>
</dbReference>
<dbReference type="KEGG" id="slr:L21SP2_0139"/>
<proteinExistence type="predicted"/>
<dbReference type="InterPro" id="IPR051548">
    <property type="entry name" value="Grx-like_ET"/>
</dbReference>
<evidence type="ECO:0000259" key="1">
    <source>
        <dbReference type="Pfam" id="PF00462"/>
    </source>
</evidence>